<keyword evidence="6" id="KW-1185">Reference proteome</keyword>
<dbReference type="PROSITE" id="PS51910">
    <property type="entry name" value="GH18_2"/>
    <property type="match status" value="1"/>
</dbReference>
<proteinExistence type="inferred from homology"/>
<evidence type="ECO:0000256" key="3">
    <source>
        <dbReference type="SAM" id="MobiDB-lite"/>
    </source>
</evidence>
<gene>
    <name evidence="5" type="ORF">niasHT_026804</name>
</gene>
<dbReference type="PANTHER" id="PTHR46066:SF2">
    <property type="entry name" value="CHITINASE DOMAIN-CONTAINING PROTEIN 1"/>
    <property type="match status" value="1"/>
</dbReference>
<evidence type="ECO:0000256" key="1">
    <source>
        <dbReference type="ARBA" id="ARBA00009336"/>
    </source>
</evidence>
<reference evidence="5 6" key="1">
    <citation type="submission" date="2024-10" db="EMBL/GenBank/DDBJ databases">
        <authorList>
            <person name="Kim D."/>
        </authorList>
    </citation>
    <scope>NUCLEOTIDE SEQUENCE [LARGE SCALE GENOMIC DNA]</scope>
    <source>
        <strain evidence="5">BH-2024</strain>
    </source>
</reference>
<dbReference type="EMBL" id="JBICBT010000889">
    <property type="protein sequence ID" value="KAL3094918.1"/>
    <property type="molecule type" value="Genomic_DNA"/>
</dbReference>
<comment type="similarity">
    <text evidence="1">Belongs to the glycosyl hydrolase 18 family.</text>
</comment>
<dbReference type="Pfam" id="PF00704">
    <property type="entry name" value="Glyco_hydro_18"/>
    <property type="match status" value="1"/>
</dbReference>
<comment type="caution">
    <text evidence="5">The sequence shown here is derived from an EMBL/GenBank/DDBJ whole genome shotgun (WGS) entry which is preliminary data.</text>
</comment>
<dbReference type="PANTHER" id="PTHR46066">
    <property type="entry name" value="CHITINASE DOMAIN-CONTAINING PROTEIN 1 FAMILY MEMBER"/>
    <property type="match status" value="1"/>
</dbReference>
<dbReference type="Proteomes" id="UP001620626">
    <property type="component" value="Unassembled WGS sequence"/>
</dbReference>
<dbReference type="InterPro" id="IPR001223">
    <property type="entry name" value="Glyco_hydro18_cat"/>
</dbReference>
<sequence length="400" mass="43800">MKTKGREQLRKDIGGMFDQLQNVVGEEVAGLWAKIEPLLTEQARAHGALVEAFDEFVANFSAEKEKSPEPQPENEENEVPVAEGAENGENEENQGMMPQARGRGQFRAGVKSHPKNGVFVHPKNGGLVRSFGRTWDRAPPNCQCWSCRRARGWHGRGGGRGGPGYGFGMRGGRGAHGHGCQQHRYNFNGAVMEIWLQIMSMTRGTAAQYLLELIEFWSEHFHRAGLEFILPLTPPLGANLQEIGIVNAQIMQRLLSAVDYVNLMTYDFPSSDASAVAPIDWVEANIRYAITAAGGGEDEEAATAAKILMGLNFYGYDRTNGQSTALLGNQFIELLSSSDAKLSFEANVGEHRLTFGNNGIAYYPSIKSIALRLKLAQTMGLGGVAIWDIGQGLDHFTFVL</sequence>
<dbReference type="AlphaFoldDB" id="A0ABD2JWG3"/>
<evidence type="ECO:0000256" key="2">
    <source>
        <dbReference type="ARBA" id="ARBA00040976"/>
    </source>
</evidence>
<dbReference type="InterPro" id="IPR017853">
    <property type="entry name" value="GH"/>
</dbReference>
<evidence type="ECO:0000259" key="4">
    <source>
        <dbReference type="PROSITE" id="PS51910"/>
    </source>
</evidence>
<evidence type="ECO:0000313" key="6">
    <source>
        <dbReference type="Proteomes" id="UP001620626"/>
    </source>
</evidence>
<protein>
    <recommendedName>
        <fullName evidence="2">Chitinase domain-containing protein 1</fullName>
    </recommendedName>
</protein>
<feature type="region of interest" description="Disordered" evidence="3">
    <location>
        <begin position="86"/>
        <end position="119"/>
    </location>
</feature>
<organism evidence="5 6">
    <name type="scientific">Heterodera trifolii</name>
    <dbReference type="NCBI Taxonomy" id="157864"/>
    <lineage>
        <taxon>Eukaryota</taxon>
        <taxon>Metazoa</taxon>
        <taxon>Ecdysozoa</taxon>
        <taxon>Nematoda</taxon>
        <taxon>Chromadorea</taxon>
        <taxon>Rhabditida</taxon>
        <taxon>Tylenchina</taxon>
        <taxon>Tylenchomorpha</taxon>
        <taxon>Tylenchoidea</taxon>
        <taxon>Heteroderidae</taxon>
        <taxon>Heteroderinae</taxon>
        <taxon>Heterodera</taxon>
    </lineage>
</organism>
<accession>A0ABD2JWG3</accession>
<name>A0ABD2JWG3_9BILA</name>
<dbReference type="Gene3D" id="3.20.20.80">
    <property type="entry name" value="Glycosidases"/>
    <property type="match status" value="1"/>
</dbReference>
<dbReference type="SUPFAM" id="SSF51445">
    <property type="entry name" value="(Trans)glycosidases"/>
    <property type="match status" value="1"/>
</dbReference>
<evidence type="ECO:0000313" key="5">
    <source>
        <dbReference type="EMBL" id="KAL3094918.1"/>
    </source>
</evidence>
<feature type="region of interest" description="Disordered" evidence="3">
    <location>
        <begin position="62"/>
        <end position="81"/>
    </location>
</feature>
<feature type="domain" description="GH18" evidence="4">
    <location>
        <begin position="184"/>
        <end position="400"/>
    </location>
</feature>